<protein>
    <recommendedName>
        <fullName evidence="3">Collagen-like protein</fullName>
    </recommendedName>
</protein>
<proteinExistence type="predicted"/>
<dbReference type="Gene3D" id="1.20.5.320">
    <property type="entry name" value="6-Phosphogluconate Dehydrogenase, domain 3"/>
    <property type="match status" value="1"/>
</dbReference>
<dbReference type="EMBL" id="CP018176">
    <property type="protein sequence ID" value="AUJ29637.1"/>
    <property type="molecule type" value="Genomic_DNA"/>
</dbReference>
<dbReference type="Proteomes" id="UP000314960">
    <property type="component" value="Chromosome"/>
</dbReference>
<sequence>MTAIDKLMVPSADGSGTEQIYPQTHPDAVVGLDDYIAVHGGTGSTGAKGDTGQRGSQWYTGTGITGTSTNGTVFTGSGVGSALAGDMYLNTSTSNVYRCVVGGAATVAAWAYTQSIAGPQGPKGETGAQGPAGSSTTAVATTTANGLMSSTDKVKLNNLTVITLVKVKDV</sequence>
<reference evidence="1 2" key="1">
    <citation type="submission" date="2016-11" db="EMBL/GenBank/DDBJ databases">
        <title>Interaction between Lactobacillus species and yeast in water kefir.</title>
        <authorList>
            <person name="Behr J."/>
            <person name="Xu D."/>
            <person name="Vogel R.F."/>
        </authorList>
    </citation>
    <scope>NUCLEOTIDE SEQUENCE [LARGE SCALE GENOMIC DNA]</scope>
    <source>
        <strain evidence="1 2">TMW 1.1822</strain>
    </source>
</reference>
<gene>
    <name evidence="1" type="ORF">BSQ49_05135</name>
</gene>
<evidence type="ECO:0000313" key="1">
    <source>
        <dbReference type="EMBL" id="AUJ29637.1"/>
    </source>
</evidence>
<evidence type="ECO:0008006" key="3">
    <source>
        <dbReference type="Google" id="ProtNLM"/>
    </source>
</evidence>
<dbReference type="AlphaFoldDB" id="A0A3Q8CC10"/>
<dbReference type="RefSeq" id="WP_278759542.1">
    <property type="nucleotide sequence ID" value="NZ_JBDNVN010000003.1"/>
</dbReference>
<dbReference type="KEGG" id="lhw:BSQ49_05135"/>
<organism evidence="1 2">
    <name type="scientific">Liquorilactobacillus hordei</name>
    <dbReference type="NCBI Taxonomy" id="468911"/>
    <lineage>
        <taxon>Bacteria</taxon>
        <taxon>Bacillati</taxon>
        <taxon>Bacillota</taxon>
        <taxon>Bacilli</taxon>
        <taxon>Lactobacillales</taxon>
        <taxon>Lactobacillaceae</taxon>
        <taxon>Liquorilactobacillus</taxon>
    </lineage>
</organism>
<accession>A0A3Q8CC10</accession>
<evidence type="ECO:0000313" key="2">
    <source>
        <dbReference type="Proteomes" id="UP000314960"/>
    </source>
</evidence>
<name>A0A3Q8CC10_9LACO</name>